<sequence>MAFPGQAGLYKETVSRLAGVIGFTYVSSRALTSRYIRLTVFSCDSSRSYLVQTAFAAVAVPLQTEKFYDIAGTCGFLTSTILSAYYPSFRSLLPASFTFANVAQPLAAGQRFGNPFTVLGGRQLLLSLMALTWTSRLGSYLAQRIHKDGKDSRFDEIKKNPLQFSGAWLGQATWITLTGLPVYLINSIPRNAQPRLGLVDLIGFSIWASGFLLEITADKQKSAWRERKNEKKHDEAFIKEGVWSWSRHPNYAGEVTLWAGLSVVASNALFSASTGSAAFLPGYFPYLAFLSPTFTYLLLKYASGVPLLEKSAEKKWGNREDWKEYKSKVPVLFGWPGSKL</sequence>
<comment type="caution">
    <text evidence="1">The sequence shown here is derived from an EMBL/GenBank/DDBJ whole genome shotgun (WGS) entry which is preliminary data.</text>
</comment>
<dbReference type="Proteomes" id="UP001241377">
    <property type="component" value="Unassembled WGS sequence"/>
</dbReference>
<organism evidence="1 2">
    <name type="scientific">Naganishia cerealis</name>
    <dbReference type="NCBI Taxonomy" id="610337"/>
    <lineage>
        <taxon>Eukaryota</taxon>
        <taxon>Fungi</taxon>
        <taxon>Dikarya</taxon>
        <taxon>Basidiomycota</taxon>
        <taxon>Agaricomycotina</taxon>
        <taxon>Tremellomycetes</taxon>
        <taxon>Filobasidiales</taxon>
        <taxon>Filobasidiaceae</taxon>
        <taxon>Naganishia</taxon>
    </lineage>
</organism>
<evidence type="ECO:0000313" key="2">
    <source>
        <dbReference type="Proteomes" id="UP001241377"/>
    </source>
</evidence>
<gene>
    <name evidence="1" type="ORF">QFC19_001694</name>
</gene>
<name>A0ACC2WHJ1_9TREE</name>
<evidence type="ECO:0000313" key="1">
    <source>
        <dbReference type="EMBL" id="KAJ9110291.1"/>
    </source>
</evidence>
<reference evidence="1" key="1">
    <citation type="submission" date="2023-04" db="EMBL/GenBank/DDBJ databases">
        <title>Draft Genome sequencing of Naganishia species isolated from polar environments using Oxford Nanopore Technology.</title>
        <authorList>
            <person name="Leo P."/>
            <person name="Venkateswaran K."/>
        </authorList>
    </citation>
    <scope>NUCLEOTIDE SEQUENCE</scope>
    <source>
        <strain evidence="1">MNA-CCFEE 5261</strain>
    </source>
</reference>
<keyword evidence="2" id="KW-1185">Reference proteome</keyword>
<dbReference type="EMBL" id="JASBWR010000013">
    <property type="protein sequence ID" value="KAJ9110291.1"/>
    <property type="molecule type" value="Genomic_DNA"/>
</dbReference>
<proteinExistence type="predicted"/>
<protein>
    <submittedName>
        <fullName evidence="1">Uncharacterized protein</fullName>
    </submittedName>
</protein>
<accession>A0ACC2WHJ1</accession>